<evidence type="ECO:0000256" key="1">
    <source>
        <dbReference type="ARBA" id="ARBA00005964"/>
    </source>
</evidence>
<accession>A0ABV1TEA4</accession>
<evidence type="ECO:0000259" key="5">
    <source>
        <dbReference type="Pfam" id="PF00135"/>
    </source>
</evidence>
<dbReference type="SUPFAM" id="SSF53474">
    <property type="entry name" value="alpha/beta-Hydrolases"/>
    <property type="match status" value="1"/>
</dbReference>
<dbReference type="Proteomes" id="UP001490365">
    <property type="component" value="Unassembled WGS sequence"/>
</dbReference>
<evidence type="ECO:0000256" key="4">
    <source>
        <dbReference type="SAM" id="MobiDB-lite"/>
    </source>
</evidence>
<gene>
    <name evidence="6" type="ORF">ABT211_13835</name>
</gene>
<dbReference type="PANTHER" id="PTHR43918">
    <property type="entry name" value="ACETYLCHOLINESTERASE"/>
    <property type="match status" value="1"/>
</dbReference>
<dbReference type="PANTHER" id="PTHR43918:SF12">
    <property type="entry name" value="ACETYLCHOLINESTERASE 1"/>
    <property type="match status" value="1"/>
</dbReference>
<evidence type="ECO:0000256" key="3">
    <source>
        <dbReference type="RuleBase" id="RU361235"/>
    </source>
</evidence>
<evidence type="ECO:0000313" key="7">
    <source>
        <dbReference type="Proteomes" id="UP001490365"/>
    </source>
</evidence>
<dbReference type="EC" id="3.1.1.-" evidence="3"/>
<name>A0ABV1TEA4_9ACTN</name>
<keyword evidence="7" id="KW-1185">Reference proteome</keyword>
<dbReference type="InterPro" id="IPR002018">
    <property type="entry name" value="CarbesteraseB"/>
</dbReference>
<dbReference type="PROSITE" id="PS00122">
    <property type="entry name" value="CARBOXYLESTERASE_B_1"/>
    <property type="match status" value="1"/>
</dbReference>
<proteinExistence type="inferred from homology"/>
<dbReference type="EMBL" id="JBEOZM010000005">
    <property type="protein sequence ID" value="MER6268365.1"/>
    <property type="molecule type" value="Genomic_DNA"/>
</dbReference>
<organism evidence="6 7">
    <name type="scientific">Streptomyces sp. 900105755</name>
    <dbReference type="NCBI Taxonomy" id="3154389"/>
    <lineage>
        <taxon>Bacteria</taxon>
        <taxon>Bacillati</taxon>
        <taxon>Actinomycetota</taxon>
        <taxon>Actinomycetes</taxon>
        <taxon>Kitasatosporales</taxon>
        <taxon>Streptomycetaceae</taxon>
        <taxon>Streptomyces</taxon>
    </lineage>
</organism>
<comment type="similarity">
    <text evidence="1 3">Belongs to the type-B carboxylesterase/lipase family.</text>
</comment>
<dbReference type="Pfam" id="PF00135">
    <property type="entry name" value="COesterase"/>
    <property type="match status" value="1"/>
</dbReference>
<feature type="region of interest" description="Disordered" evidence="4">
    <location>
        <begin position="1"/>
        <end position="20"/>
    </location>
</feature>
<protein>
    <recommendedName>
        <fullName evidence="3">Carboxylic ester hydrolase</fullName>
        <ecNumber evidence="3">3.1.1.-</ecNumber>
    </recommendedName>
</protein>
<sequence length="520" mass="55165">MITNESPEPREPASAAEGPVVRTAAGAVRGLREDGLAVFRGIPFAQPPVGAARFAAPQRPQPWDGTREAYAFGPPPPQDLGIQGRTGVLEAPEGDDWLTVNVWTPAPDPAARRPVMVWIYGGAYKLGHSGSPGYDAQHIARDGDVVVVSLNYRVGMEGFAQIEGAPANRGLLDQVAALEWVRENITAFGGDPDQVTVFGESAGAGSVASLLAMDRARGLFRRAIAQSVPGTFFSLDLAEDIGRALAAEAGLRPTAADLATTDPRRLTEAGQALGAKMPQYVDRWGRIAPTVTPFSPVVDGEVLPTTPWQALAAGSARDVDLLVGHNRDEFRLFLVMSGMYGKITEEQATGALRLFAPGGAAGDDAYRAAHPDASPSELYERVQTDWLFAIPSLRLAEAQTAGGGRAHLYELTWGAPGNGGLLGACHGLDIPLLFGTFQADLANLLWAGTGVTPEAEALSARFRAAWTSFARTGDPGWPAYDTEARTTQVLDTAPTVTAYPEETSRRLWEGYEFGPSPLLG</sequence>
<dbReference type="InterPro" id="IPR019826">
    <property type="entry name" value="Carboxylesterase_B_AS"/>
</dbReference>
<dbReference type="InterPro" id="IPR050654">
    <property type="entry name" value="AChE-related_enzymes"/>
</dbReference>
<keyword evidence="2 3" id="KW-0378">Hydrolase</keyword>
<evidence type="ECO:0000313" key="6">
    <source>
        <dbReference type="EMBL" id="MER6268365.1"/>
    </source>
</evidence>
<comment type="caution">
    <text evidence="6">The sequence shown here is derived from an EMBL/GenBank/DDBJ whole genome shotgun (WGS) entry which is preliminary data.</text>
</comment>
<feature type="domain" description="Carboxylesterase type B" evidence="5">
    <location>
        <begin position="19"/>
        <end position="494"/>
    </location>
</feature>
<reference evidence="6 7" key="1">
    <citation type="submission" date="2024-06" db="EMBL/GenBank/DDBJ databases">
        <title>The Natural Products Discovery Center: Release of the First 8490 Sequenced Strains for Exploring Actinobacteria Biosynthetic Diversity.</title>
        <authorList>
            <person name="Kalkreuter E."/>
            <person name="Kautsar S.A."/>
            <person name="Yang D."/>
            <person name="Bader C.D."/>
            <person name="Teijaro C.N."/>
            <person name="Fluegel L."/>
            <person name="Davis C.M."/>
            <person name="Simpson J.R."/>
            <person name="Lauterbach L."/>
            <person name="Steele A.D."/>
            <person name="Gui C."/>
            <person name="Meng S."/>
            <person name="Li G."/>
            <person name="Viehrig K."/>
            <person name="Ye F."/>
            <person name="Su P."/>
            <person name="Kiefer A.F."/>
            <person name="Nichols A."/>
            <person name="Cepeda A.J."/>
            <person name="Yan W."/>
            <person name="Fan B."/>
            <person name="Jiang Y."/>
            <person name="Adhikari A."/>
            <person name="Zheng C.-J."/>
            <person name="Schuster L."/>
            <person name="Cowan T.M."/>
            <person name="Smanski M.J."/>
            <person name="Chevrette M.G."/>
            <person name="De Carvalho L.P.S."/>
            <person name="Shen B."/>
        </authorList>
    </citation>
    <scope>NUCLEOTIDE SEQUENCE [LARGE SCALE GENOMIC DNA]</scope>
    <source>
        <strain evidence="6 7">NPDC001694</strain>
    </source>
</reference>
<dbReference type="RefSeq" id="WP_351956983.1">
    <property type="nucleotide sequence ID" value="NZ_JBEOZM010000005.1"/>
</dbReference>
<evidence type="ECO:0000256" key="2">
    <source>
        <dbReference type="ARBA" id="ARBA00022801"/>
    </source>
</evidence>
<dbReference type="InterPro" id="IPR029058">
    <property type="entry name" value="AB_hydrolase_fold"/>
</dbReference>
<dbReference type="Gene3D" id="3.40.50.1820">
    <property type="entry name" value="alpha/beta hydrolase"/>
    <property type="match status" value="1"/>
</dbReference>